<comment type="caution">
    <text evidence="2">The sequence shown here is derived from an EMBL/GenBank/DDBJ whole genome shotgun (WGS) entry which is preliminary data.</text>
</comment>
<protein>
    <submittedName>
        <fullName evidence="2">HEAT repeat domain-containing protein</fullName>
    </submittedName>
</protein>
<dbReference type="Proteomes" id="UP001165427">
    <property type="component" value="Unassembled WGS sequence"/>
</dbReference>
<dbReference type="GO" id="GO:0016491">
    <property type="term" value="F:oxidoreductase activity"/>
    <property type="evidence" value="ECO:0007669"/>
    <property type="project" value="TreeGrafter"/>
</dbReference>
<dbReference type="SUPFAM" id="SSF48371">
    <property type="entry name" value="ARM repeat"/>
    <property type="match status" value="1"/>
</dbReference>
<dbReference type="Pfam" id="PF13646">
    <property type="entry name" value="HEAT_2"/>
    <property type="match status" value="1"/>
</dbReference>
<gene>
    <name evidence="2" type="ORF">MRX98_09995</name>
</gene>
<dbReference type="EMBL" id="JALJRB010000009">
    <property type="protein sequence ID" value="MCJ8500902.1"/>
    <property type="molecule type" value="Genomic_DNA"/>
</dbReference>
<keyword evidence="1" id="KW-0175">Coiled coil</keyword>
<name>A0AA41R2K2_9BACT</name>
<evidence type="ECO:0000313" key="2">
    <source>
        <dbReference type="EMBL" id="MCJ8500902.1"/>
    </source>
</evidence>
<dbReference type="PROSITE" id="PS50176">
    <property type="entry name" value="ARM_REPEAT"/>
    <property type="match status" value="1"/>
</dbReference>
<dbReference type="RefSeq" id="WP_246906670.1">
    <property type="nucleotide sequence ID" value="NZ_JALJRB010000009.1"/>
</dbReference>
<proteinExistence type="predicted"/>
<sequence length="300" mass="33207">MSDRVIALDVKARGVAAARRYLIDMERLLRDGERAIERLTQALDAADEELKLRIVLMLGATADPQAIAPLYALMHDDGQSDSLRHAAAVQLSLLGEQCRGEKNWVARLLADLAHEDPFMRATAAFALGWEGNRQAVAPLVSLLADPDMEVQQAAVSALTNIRNDDLFDVLIERLISGSKEQQRCILYHLSCFAARREEVVAICARYLDHPDADLRYDALVVLDAVNPTDKPLALYLQSLTDPDPRIREVALVYLAGEEKGRLARLTIEVRGLMADPVPSIRQAATRLLHHIQNGPVLMTP</sequence>
<dbReference type="InterPro" id="IPR016024">
    <property type="entry name" value="ARM-type_fold"/>
</dbReference>
<keyword evidence="3" id="KW-1185">Reference proteome</keyword>
<dbReference type="InterPro" id="IPR011989">
    <property type="entry name" value="ARM-like"/>
</dbReference>
<dbReference type="AlphaFoldDB" id="A0AA41R2K2"/>
<dbReference type="SMART" id="SM00567">
    <property type="entry name" value="EZ_HEAT"/>
    <property type="match status" value="3"/>
</dbReference>
<dbReference type="Gene3D" id="1.25.10.10">
    <property type="entry name" value="Leucine-rich Repeat Variant"/>
    <property type="match status" value="3"/>
</dbReference>
<reference evidence="2" key="1">
    <citation type="submission" date="2022-04" db="EMBL/GenBank/DDBJ databases">
        <title>Desulfatitalea alkaliphila sp. nov., a novel anaerobic sulfate-reducing bacterium isolated from terrestrial mud volcano, Taman Peninsula, Russia.</title>
        <authorList>
            <person name="Khomyakova M.A."/>
            <person name="Merkel A.Y."/>
            <person name="Slobodkin A.I."/>
        </authorList>
    </citation>
    <scope>NUCLEOTIDE SEQUENCE</scope>
    <source>
        <strain evidence="2">M08but</strain>
    </source>
</reference>
<dbReference type="PANTHER" id="PTHR12697">
    <property type="entry name" value="PBS LYASE HEAT-LIKE PROTEIN"/>
    <property type="match status" value="1"/>
</dbReference>
<dbReference type="PANTHER" id="PTHR12697:SF5">
    <property type="entry name" value="DEOXYHYPUSINE HYDROXYLASE"/>
    <property type="match status" value="1"/>
</dbReference>
<dbReference type="InterPro" id="IPR000225">
    <property type="entry name" value="Armadillo"/>
</dbReference>
<organism evidence="2 3">
    <name type="scientific">Desulfatitalea alkaliphila</name>
    <dbReference type="NCBI Taxonomy" id="2929485"/>
    <lineage>
        <taxon>Bacteria</taxon>
        <taxon>Pseudomonadati</taxon>
        <taxon>Thermodesulfobacteriota</taxon>
        <taxon>Desulfobacteria</taxon>
        <taxon>Desulfobacterales</taxon>
        <taxon>Desulfosarcinaceae</taxon>
        <taxon>Desulfatitalea</taxon>
    </lineage>
</organism>
<dbReference type="InterPro" id="IPR004155">
    <property type="entry name" value="PBS_lyase_HEAT"/>
</dbReference>
<evidence type="ECO:0000313" key="3">
    <source>
        <dbReference type="Proteomes" id="UP001165427"/>
    </source>
</evidence>
<feature type="coiled-coil region" evidence="1">
    <location>
        <begin position="22"/>
        <end position="49"/>
    </location>
</feature>
<evidence type="ECO:0000256" key="1">
    <source>
        <dbReference type="SAM" id="Coils"/>
    </source>
</evidence>
<accession>A0AA41R2K2</accession>